<comment type="caution">
    <text evidence="3">The sequence shown here is derived from an EMBL/GenBank/DDBJ whole genome shotgun (WGS) entry which is preliminary data.</text>
</comment>
<evidence type="ECO:0000313" key="3">
    <source>
        <dbReference type="EMBL" id="MBM9619366.1"/>
    </source>
</evidence>
<organism evidence="3 4">
    <name type="scientific">Streptomyces zhihengii</name>
    <dbReference type="NCBI Taxonomy" id="1818004"/>
    <lineage>
        <taxon>Bacteria</taxon>
        <taxon>Bacillati</taxon>
        <taxon>Actinomycetota</taxon>
        <taxon>Actinomycetes</taxon>
        <taxon>Kitasatosporales</taxon>
        <taxon>Streptomycetaceae</taxon>
        <taxon>Streptomyces</taxon>
    </lineage>
</organism>
<reference evidence="3 4" key="1">
    <citation type="journal article" date="2016" name="Arch. Microbiol.">
        <title>Streptomyces zhihengii sp. nov., isolated from rhizospheric soil of Psammosilene tunicoides.</title>
        <authorList>
            <person name="Huang M.J."/>
            <person name="Fei J.J."/>
            <person name="Salam N."/>
            <person name="Kim C.J."/>
            <person name="Hozzein W.N."/>
            <person name="Xiao M."/>
            <person name="Huang H.Q."/>
            <person name="Li W.J."/>
        </authorList>
    </citation>
    <scope>NUCLEOTIDE SEQUENCE [LARGE SCALE GENOMIC DNA]</scope>
    <source>
        <strain evidence="3 4">YIM T102</strain>
    </source>
</reference>
<keyword evidence="4" id="KW-1185">Reference proteome</keyword>
<keyword evidence="2" id="KW-0732">Signal</keyword>
<dbReference type="Proteomes" id="UP000664109">
    <property type="component" value="Unassembled WGS sequence"/>
</dbReference>
<feature type="signal peptide" evidence="2">
    <location>
        <begin position="1"/>
        <end position="37"/>
    </location>
</feature>
<feature type="chain" id="PRO_5046975740" description="Secreted protein" evidence="2">
    <location>
        <begin position="38"/>
        <end position="102"/>
    </location>
</feature>
<gene>
    <name evidence="3" type="ORF">JE024_11620</name>
</gene>
<evidence type="ECO:0000256" key="1">
    <source>
        <dbReference type="SAM" id="MobiDB-lite"/>
    </source>
</evidence>
<dbReference type="RefSeq" id="WP_205373509.1">
    <property type="nucleotide sequence ID" value="NZ_JAFEJA010000001.1"/>
</dbReference>
<sequence length="102" mass="10140">MNSSSCSKKPAGRMRRGASVVALALTALVLSAGPSSAGSAGPADSHATAVGDVAAQHRQAGPVHGLPQELAEELCARWEALAAELSLPAGGAPVCKLVNGWD</sequence>
<feature type="compositionally biased region" description="Low complexity" evidence="1">
    <location>
        <begin position="33"/>
        <end position="43"/>
    </location>
</feature>
<evidence type="ECO:0000256" key="2">
    <source>
        <dbReference type="SAM" id="SignalP"/>
    </source>
</evidence>
<evidence type="ECO:0008006" key="5">
    <source>
        <dbReference type="Google" id="ProtNLM"/>
    </source>
</evidence>
<proteinExistence type="predicted"/>
<name>A0ABS2UPA1_9ACTN</name>
<feature type="region of interest" description="Disordered" evidence="1">
    <location>
        <begin position="33"/>
        <end position="61"/>
    </location>
</feature>
<dbReference type="EMBL" id="JAFEJA010000001">
    <property type="protein sequence ID" value="MBM9619366.1"/>
    <property type="molecule type" value="Genomic_DNA"/>
</dbReference>
<accession>A0ABS2UPA1</accession>
<protein>
    <recommendedName>
        <fullName evidence="5">Secreted protein</fullName>
    </recommendedName>
</protein>
<evidence type="ECO:0000313" key="4">
    <source>
        <dbReference type="Proteomes" id="UP000664109"/>
    </source>
</evidence>